<evidence type="ECO:0000313" key="1">
    <source>
        <dbReference type="EMBL" id="AKJ73783.1"/>
    </source>
</evidence>
<organism evidence="1 2">
    <name type="scientific">Salmonella phage 38</name>
    <dbReference type="NCBI Taxonomy" id="1654891"/>
    <lineage>
        <taxon>Viruses</taxon>
        <taxon>Duplodnaviria</taxon>
        <taxon>Heunggongvirae</taxon>
        <taxon>Uroviricota</taxon>
        <taxon>Caudoviricetes</taxon>
        <taxon>Pantevenvirales</taxon>
        <taxon>Ackermannviridae</taxon>
        <taxon>Cvivirinae</taxon>
        <taxon>Kuttervirus</taxon>
        <taxon>Kuttervirus kv38</taxon>
    </lineage>
</organism>
<dbReference type="KEGG" id="vg:26683891"/>
<evidence type="ECO:0000313" key="2">
    <source>
        <dbReference type="Proteomes" id="UP000201337"/>
    </source>
</evidence>
<proteinExistence type="predicted"/>
<sequence length="43" mass="5080">MFAEDKEEVCWAPATLIEREIFKSEVDVMFRIGSFGDLIIWEK</sequence>
<protein>
    <submittedName>
        <fullName evidence="1">Uncharacterized protein</fullName>
    </submittedName>
</protein>
<accession>A0A0N7CFQ4</accession>
<dbReference type="GeneID" id="26683891"/>
<reference evidence="1 2" key="1">
    <citation type="journal article" date="2016" name="Virus Genes">
        <title>Genomic characterization of Salmonella bacteriophages isolated from India.</title>
        <authorList>
            <person name="Karpe Y.A."/>
            <person name="Kanade G.D."/>
            <person name="Pingale K.D."/>
            <person name="Arankalle V.A."/>
            <person name="Banerjee K."/>
        </authorList>
    </citation>
    <scope>NUCLEOTIDE SEQUENCE [LARGE SCALE GENOMIC DNA]</scope>
</reference>
<gene>
    <name evidence="1" type="ORF">SP38_181</name>
</gene>
<name>A0A0N7CFQ4_9CAUD</name>
<dbReference type="EMBL" id="KR296692">
    <property type="protein sequence ID" value="AKJ73783.1"/>
    <property type="molecule type" value="Genomic_DNA"/>
</dbReference>
<keyword evidence="2" id="KW-1185">Reference proteome</keyword>
<dbReference type="RefSeq" id="YP_009220925.1">
    <property type="nucleotide sequence ID" value="NC_029042.1"/>
</dbReference>
<dbReference type="Proteomes" id="UP000201337">
    <property type="component" value="Segment"/>
</dbReference>